<dbReference type="Gene3D" id="3.30.40.10">
    <property type="entry name" value="Zinc/RING finger domain, C3HC4 (zinc finger)"/>
    <property type="match status" value="1"/>
</dbReference>
<dbReference type="GO" id="GO:0008270">
    <property type="term" value="F:zinc ion binding"/>
    <property type="evidence" value="ECO:0007669"/>
    <property type="project" value="UniProtKB-KW"/>
</dbReference>
<evidence type="ECO:0000256" key="4">
    <source>
        <dbReference type="ARBA" id="ARBA00023015"/>
    </source>
</evidence>
<evidence type="ECO:0000256" key="2">
    <source>
        <dbReference type="ARBA" id="ARBA00022771"/>
    </source>
</evidence>
<dbReference type="GO" id="GO:0034244">
    <property type="term" value="P:negative regulation of transcription elongation by RNA polymerase II"/>
    <property type="evidence" value="ECO:0007669"/>
    <property type="project" value="InterPro"/>
</dbReference>
<dbReference type="InterPro" id="IPR013083">
    <property type="entry name" value="Znf_RING/FYVE/PHD"/>
</dbReference>
<dbReference type="PANTHER" id="PTHR33304:SF49">
    <property type="entry name" value="OS12G0161500 PROTEIN"/>
    <property type="match status" value="1"/>
</dbReference>
<sequence>MTNICQKCGVSGFEECLIYCKSCQTSVEHRYCLDKTPKVTESEVHWLCEQCNSRVLKYDTFGNTSDRRGGKQWALRYRDRQSSHADLQRIKKSHLRSTSTVVGRSQNVDKSLSDTSHYWDKDVLDVVLSSKESKSSINIQGDLLSTSEKNSLHLGRESCELLGSEVAEVKKVNRRRKLILNADFDEDVPSLMPIDNFTDDVPRRSSTQASKPFAPLSSPQNCGSRTAQSDASLPEAAAERFHHFTVSPVIHPVWRGYFYVCDREYGPVVAHLANRACEKVRNVAEVLPEVLHFERLLRLDAWPRSFECSGPTDFDIALYFFPGDVRAKAVLGQLLDDVIQKDLALKAIVDKAELLVFSSMLLPQRCHVFEDGYYLWGVFRAQQAPRPRVPSNHCSRLSEVVGSVEDYQNYNALKKLSANHCSSVNGGVGNGNENLFWGSQDPSCRVPDSQFPISNDVNEFTGEDEGPLLRRQTSRPCLSPDRFCSVPKVANSPVRENFEGNVRFNFSGDYQGDLDGSLAACMELFPLQVEDLGIVTQVRGSGEVDLSLGLEPVKKRNYERKPTMGEHSFVLFGREIF</sequence>
<dbReference type="EMBL" id="GDJX01001660">
    <property type="protein sequence ID" value="JAT66276.1"/>
    <property type="molecule type" value="Transcribed_RNA"/>
</dbReference>
<gene>
    <name evidence="8" type="primary">lid2_1</name>
    <name evidence="8" type="ORF">g.56973</name>
</gene>
<dbReference type="CDD" id="cd15489">
    <property type="entry name" value="PHD_SF"/>
    <property type="match status" value="1"/>
</dbReference>
<feature type="region of interest" description="Disordered" evidence="6">
    <location>
        <begin position="198"/>
        <end position="229"/>
    </location>
</feature>
<reference evidence="8" key="1">
    <citation type="submission" date="2015-07" db="EMBL/GenBank/DDBJ databases">
        <title>Transcriptome Assembly of Anthurium amnicola.</title>
        <authorList>
            <person name="Suzuki J."/>
        </authorList>
    </citation>
    <scope>NUCLEOTIDE SEQUENCE</scope>
</reference>
<keyword evidence="4" id="KW-0805">Transcription regulation</keyword>
<evidence type="ECO:0000256" key="6">
    <source>
        <dbReference type="SAM" id="MobiDB-lite"/>
    </source>
</evidence>
<evidence type="ECO:0000313" key="8">
    <source>
        <dbReference type="EMBL" id="JAT66276.1"/>
    </source>
</evidence>
<evidence type="ECO:0000256" key="1">
    <source>
        <dbReference type="ARBA" id="ARBA00022723"/>
    </source>
</evidence>
<dbReference type="SUPFAM" id="SSF57903">
    <property type="entry name" value="FYVE/PHD zinc finger"/>
    <property type="match status" value="1"/>
</dbReference>
<dbReference type="InterPro" id="IPR011011">
    <property type="entry name" value="Znf_FYVE_PHD"/>
</dbReference>
<feature type="domain" description="AIPP2-like SPOC-like" evidence="7">
    <location>
        <begin position="254"/>
        <end position="379"/>
    </location>
</feature>
<keyword evidence="1" id="KW-0479">Metal-binding</keyword>
<dbReference type="InterPro" id="IPR049914">
    <property type="entry name" value="PHD1-3/5-6"/>
</dbReference>
<feature type="compositionally biased region" description="Polar residues" evidence="6">
    <location>
        <begin position="217"/>
        <end position="229"/>
    </location>
</feature>
<proteinExistence type="predicted"/>
<name>A0A1D1ZH11_9ARAE</name>
<dbReference type="InterPro" id="IPR056280">
    <property type="entry name" value="AIPP2-like_SPOC"/>
</dbReference>
<evidence type="ECO:0000256" key="5">
    <source>
        <dbReference type="ARBA" id="ARBA00023163"/>
    </source>
</evidence>
<protein>
    <submittedName>
        <fullName evidence="8">Lid2 complex component lid2</fullName>
    </submittedName>
</protein>
<evidence type="ECO:0000259" key="7">
    <source>
        <dbReference type="Pfam" id="PF23121"/>
    </source>
</evidence>
<evidence type="ECO:0000256" key="3">
    <source>
        <dbReference type="ARBA" id="ARBA00022833"/>
    </source>
</evidence>
<dbReference type="PANTHER" id="PTHR33304">
    <property type="match status" value="1"/>
</dbReference>
<dbReference type="AlphaFoldDB" id="A0A1D1ZH11"/>
<keyword evidence="3" id="KW-0862">Zinc</keyword>
<dbReference type="Pfam" id="PF23121">
    <property type="entry name" value="SPOC_AIPP2"/>
    <property type="match status" value="1"/>
</dbReference>
<accession>A0A1D1ZH11</accession>
<dbReference type="GO" id="GO:0140566">
    <property type="term" value="F:histone reader activity"/>
    <property type="evidence" value="ECO:0007669"/>
    <property type="project" value="InterPro"/>
</dbReference>
<organism evidence="8">
    <name type="scientific">Anthurium amnicola</name>
    <dbReference type="NCBI Taxonomy" id="1678845"/>
    <lineage>
        <taxon>Eukaryota</taxon>
        <taxon>Viridiplantae</taxon>
        <taxon>Streptophyta</taxon>
        <taxon>Embryophyta</taxon>
        <taxon>Tracheophyta</taxon>
        <taxon>Spermatophyta</taxon>
        <taxon>Magnoliopsida</taxon>
        <taxon>Liliopsida</taxon>
        <taxon>Araceae</taxon>
        <taxon>Pothoideae</taxon>
        <taxon>Potheae</taxon>
        <taxon>Anthurium</taxon>
    </lineage>
</organism>
<keyword evidence="5" id="KW-0804">Transcription</keyword>
<keyword evidence="2" id="KW-0863">Zinc-finger</keyword>